<feature type="compositionally biased region" description="Low complexity" evidence="6">
    <location>
        <begin position="490"/>
        <end position="506"/>
    </location>
</feature>
<feature type="compositionally biased region" description="Acidic residues" evidence="6">
    <location>
        <begin position="89"/>
        <end position="102"/>
    </location>
</feature>
<gene>
    <name evidence="9" type="ORF">RRG08_012345</name>
</gene>
<feature type="compositionally biased region" description="Polar residues" evidence="6">
    <location>
        <begin position="312"/>
        <end position="321"/>
    </location>
</feature>
<dbReference type="InterPro" id="IPR002557">
    <property type="entry name" value="Chitin-bd_dom"/>
</dbReference>
<dbReference type="Gene3D" id="2.20.100.10">
    <property type="entry name" value="Thrombospondin type-1 (TSP1) repeat"/>
    <property type="match status" value="3"/>
</dbReference>
<sequence>MGTHLSFLLLLLSLTLSIHAHGGSQKFSRVPADQPESDHAAGGDIGDTSSQTDGHGDHKEASVYDKMAGSLQDLTSRVTSLVFSWSSSSDEDRDTGLDEAEEHDPHSDYSAHHVSSDTGEAAGVQNSRTSPGSSGNIYNNKIIKNSNFQQVERKDVQGYEEDDHGPKKGYHGVSEPSQHDYKLDSHPASDLIHSTLQGSEQGEVIRENNLAAGNAEHFSISRKLLWLNLFRSDDEDSDEVTTSDPDTSDDGSGDTIVTTVTFPTDDEDTVTQTTTSTHKDRKVTTLSTTPESKRKDDDQSSTSEAVVIEDTPSPSASGESHSQTSSATPTDSTDDIYFSSTSETTKSTVPKESDTPSTRAPTSESVGSRVTGDSDIESDTQVTNASAFATNDTGDTSRSVTQVPNLPTSDTRDAQTTDTKLESRNVSATHLHETMGTPVGTQETAQTIPSPTPTDNGSSISSNDELLSKNQNSNTTNVTKAAPVDKTTESQSAVQQTSSNTVVTVQEPRERSRRPAYIDLSTRSVYYLRSHYSRCDSCMEKWTSNRSRTQCPTYANQVLEFEKWAKEFSNMLRYGCDGQGMTSDSRCCHGPQVHVTDTISQMAQVARTLTNTLREQCSKCPVDCTWHEWSSWSQCPPPTCEGLPKAYRSRTRAAVRERYGGRRCYESPVDLQECPTTPRVIGMWHEWQPWSSCSGSCTGIQTRNRTCTEPTLCFTPCRGERLDWRKCGDDSLCCVQREWTTWGPWGSWVTDQRSAARASSDMTVAVRTRQRQCEGDPRTRGQLLCRNRCPGDDTQTEKCVESTWSAWGQWSPCTGALGRVDANTGEPCGPGAGRQTRTRTCLSGSCGHGCEGEATEYNSNCYLQPCCENPVWSEWGDWSQCTSDGYQRRHRNCQADERKWRSPTCVNRPCQGRSEQLQRCNIPQAQASCACAQREWSTWGEWSPCGAQQGQSVRVKTRYRKCEGDSKSRELWCPNPCPGEESETAECCTESQWGTWSRWSPCSSNADLTDHDTGEPCGTGVGNRNRTRVCVPGTCRNRCEGEKMEHNMNCYIKPCCEMPQLTEWGAWEECTGNGLTDRVRQRVQSRRRACQPNPSKWQSPVCREDTICDRARLVESRYCKCEIPQWSTWGSWTKCNFREQFPSRTRMRTCDNPSGKSPDCAHMCCAGADMQKQPCMCERARYSSWGKFDECKYNAGQLMMRRYRQCQRHKNPEYCRDAPYSWRNCIGRLMEEVPCCESYWTEWRSYGPCNPKIKDHPARFVVRQCKWKEDCSSELTTRLRARCSGPGTDLKKCTPRPRKKRRRRRRSAPLEYFSVPQNECEDREYGHYASQQEGCDKFVICSKGSTVDTKECERYLVFDSICQACLLRSFTCAPEGRAVDRNRFIKDIAKLTPSSNSTCELRKRLTEDFLQHRRRRKRESRIEELEWT</sequence>
<feature type="region of interest" description="Disordered" evidence="6">
    <location>
        <begin position="1285"/>
        <end position="1307"/>
    </location>
</feature>
<dbReference type="InterPro" id="IPR052065">
    <property type="entry name" value="Compl_asym_regulator"/>
</dbReference>
<feature type="signal peptide" evidence="7">
    <location>
        <begin position="1"/>
        <end position="20"/>
    </location>
</feature>
<feature type="compositionally biased region" description="Low complexity" evidence="6">
    <location>
        <begin position="132"/>
        <end position="147"/>
    </location>
</feature>
<accession>A0AAE1ACW2</accession>
<comment type="subcellular location">
    <subcellularLocation>
        <location evidence="1">Secreted</location>
    </subcellularLocation>
</comment>
<evidence type="ECO:0000256" key="5">
    <source>
        <dbReference type="ARBA" id="ARBA00023157"/>
    </source>
</evidence>
<name>A0AAE1ACW2_9GAST</name>
<dbReference type="InterPro" id="IPR000884">
    <property type="entry name" value="TSP1_rpt"/>
</dbReference>
<evidence type="ECO:0000313" key="10">
    <source>
        <dbReference type="Proteomes" id="UP001283361"/>
    </source>
</evidence>
<evidence type="ECO:0000256" key="6">
    <source>
        <dbReference type="SAM" id="MobiDB-lite"/>
    </source>
</evidence>
<dbReference type="InterPro" id="IPR036383">
    <property type="entry name" value="TSP1_rpt_sf"/>
</dbReference>
<feature type="region of interest" description="Disordered" evidence="6">
    <location>
        <begin position="235"/>
        <end position="515"/>
    </location>
</feature>
<feature type="compositionally biased region" description="Polar residues" evidence="6">
    <location>
        <begin position="355"/>
        <end position="368"/>
    </location>
</feature>
<evidence type="ECO:0000259" key="8">
    <source>
        <dbReference type="PROSITE" id="PS50940"/>
    </source>
</evidence>
<feature type="compositionally biased region" description="Acidic residues" evidence="6">
    <location>
        <begin position="235"/>
        <end position="252"/>
    </location>
</feature>
<feature type="compositionally biased region" description="Basic and acidic residues" evidence="6">
    <location>
        <begin position="410"/>
        <end position="423"/>
    </location>
</feature>
<evidence type="ECO:0000256" key="3">
    <source>
        <dbReference type="ARBA" id="ARBA00022729"/>
    </source>
</evidence>
<keyword evidence="5" id="KW-1015">Disulfide bond</keyword>
<evidence type="ECO:0000313" key="9">
    <source>
        <dbReference type="EMBL" id="KAK3784926.1"/>
    </source>
</evidence>
<dbReference type="SMART" id="SM00209">
    <property type="entry name" value="TSP1"/>
    <property type="match status" value="8"/>
</dbReference>
<feature type="compositionally biased region" description="Basic and acidic residues" evidence="6">
    <location>
        <begin position="103"/>
        <end position="115"/>
    </location>
</feature>
<feature type="compositionally biased region" description="Low complexity" evidence="6">
    <location>
        <begin position="322"/>
        <end position="331"/>
    </location>
</feature>
<feature type="compositionally biased region" description="Polar residues" evidence="6">
    <location>
        <begin position="338"/>
        <end position="348"/>
    </location>
</feature>
<dbReference type="Pfam" id="PF00090">
    <property type="entry name" value="TSP_1"/>
    <property type="match status" value="2"/>
</dbReference>
<organism evidence="9 10">
    <name type="scientific">Elysia crispata</name>
    <name type="common">lettuce slug</name>
    <dbReference type="NCBI Taxonomy" id="231223"/>
    <lineage>
        <taxon>Eukaryota</taxon>
        <taxon>Metazoa</taxon>
        <taxon>Spiralia</taxon>
        <taxon>Lophotrochozoa</taxon>
        <taxon>Mollusca</taxon>
        <taxon>Gastropoda</taxon>
        <taxon>Heterobranchia</taxon>
        <taxon>Euthyneura</taxon>
        <taxon>Panpulmonata</taxon>
        <taxon>Sacoglossa</taxon>
        <taxon>Placobranchoidea</taxon>
        <taxon>Plakobranchidae</taxon>
        <taxon>Elysia</taxon>
    </lineage>
</organism>
<feature type="domain" description="Chitin-binding type-2" evidence="8">
    <location>
        <begin position="1317"/>
        <end position="1374"/>
    </location>
</feature>
<evidence type="ECO:0000256" key="1">
    <source>
        <dbReference type="ARBA" id="ARBA00004613"/>
    </source>
</evidence>
<keyword evidence="2" id="KW-0964">Secreted</keyword>
<dbReference type="PANTHER" id="PTHR22906">
    <property type="entry name" value="PROPERDIN"/>
    <property type="match status" value="1"/>
</dbReference>
<reference evidence="9" key="1">
    <citation type="journal article" date="2023" name="G3 (Bethesda)">
        <title>A reference genome for the long-term kleptoplast-retaining sea slug Elysia crispata morphotype clarki.</title>
        <authorList>
            <person name="Eastman K.E."/>
            <person name="Pendleton A.L."/>
            <person name="Shaikh M.A."/>
            <person name="Suttiyut T."/>
            <person name="Ogas R."/>
            <person name="Tomko P."/>
            <person name="Gavelis G."/>
            <person name="Widhalm J.R."/>
            <person name="Wisecaver J.H."/>
        </authorList>
    </citation>
    <scope>NUCLEOTIDE SEQUENCE</scope>
    <source>
        <strain evidence="9">ECLA1</strain>
    </source>
</reference>
<dbReference type="EMBL" id="JAWDGP010002181">
    <property type="protein sequence ID" value="KAK3784926.1"/>
    <property type="molecule type" value="Genomic_DNA"/>
</dbReference>
<feature type="region of interest" description="Disordered" evidence="6">
    <location>
        <begin position="25"/>
        <end position="59"/>
    </location>
</feature>
<evidence type="ECO:0000256" key="7">
    <source>
        <dbReference type="SAM" id="SignalP"/>
    </source>
</evidence>
<feature type="compositionally biased region" description="Polar residues" evidence="6">
    <location>
        <begin position="439"/>
        <end position="479"/>
    </location>
</feature>
<feature type="chain" id="PRO_5042157146" description="Chitin-binding type-2 domain-containing protein" evidence="7">
    <location>
        <begin position="21"/>
        <end position="1428"/>
    </location>
</feature>
<keyword evidence="4" id="KW-0677">Repeat</keyword>
<dbReference type="Proteomes" id="UP001283361">
    <property type="component" value="Unassembled WGS sequence"/>
</dbReference>
<keyword evidence="10" id="KW-1185">Reference proteome</keyword>
<protein>
    <recommendedName>
        <fullName evidence="8">Chitin-binding type-2 domain-containing protein</fullName>
    </recommendedName>
</protein>
<comment type="caution">
    <text evidence="9">The sequence shown here is derived from an EMBL/GenBank/DDBJ whole genome shotgun (WGS) entry which is preliminary data.</text>
</comment>
<keyword evidence="3 7" id="KW-0732">Signal</keyword>
<evidence type="ECO:0000256" key="4">
    <source>
        <dbReference type="ARBA" id="ARBA00022737"/>
    </source>
</evidence>
<dbReference type="GO" id="GO:0008061">
    <property type="term" value="F:chitin binding"/>
    <property type="evidence" value="ECO:0007669"/>
    <property type="project" value="InterPro"/>
</dbReference>
<feature type="compositionally biased region" description="Basic residues" evidence="6">
    <location>
        <begin position="1293"/>
        <end position="1307"/>
    </location>
</feature>
<feature type="region of interest" description="Disordered" evidence="6">
    <location>
        <begin position="85"/>
        <end position="185"/>
    </location>
</feature>
<dbReference type="GO" id="GO:0005576">
    <property type="term" value="C:extracellular region"/>
    <property type="evidence" value="ECO:0007669"/>
    <property type="project" value="InterPro"/>
</dbReference>
<dbReference type="SUPFAM" id="SSF82895">
    <property type="entry name" value="TSP-1 type 1 repeat"/>
    <property type="match status" value="3"/>
</dbReference>
<feature type="compositionally biased region" description="Polar residues" evidence="6">
    <location>
        <begin position="379"/>
        <end position="409"/>
    </location>
</feature>
<evidence type="ECO:0000256" key="2">
    <source>
        <dbReference type="ARBA" id="ARBA00022525"/>
    </source>
</evidence>
<dbReference type="PROSITE" id="PS50940">
    <property type="entry name" value="CHIT_BIND_II"/>
    <property type="match status" value="1"/>
</dbReference>
<dbReference type="PANTHER" id="PTHR22906:SF43">
    <property type="entry name" value="PROPERDIN"/>
    <property type="match status" value="1"/>
</dbReference>
<dbReference type="PROSITE" id="PS50092">
    <property type="entry name" value="TSP1"/>
    <property type="match status" value="7"/>
</dbReference>
<proteinExistence type="predicted"/>